<feature type="region of interest" description="Disordered" evidence="1">
    <location>
        <begin position="1"/>
        <end position="33"/>
    </location>
</feature>
<gene>
    <name evidence="2" type="ORF">C8Q71DRAFT_854628</name>
</gene>
<name>A0ABQ8KSG1_9APHY</name>
<sequence>MPAERKKRSKRAAAESSTPTTTRSIAAKMRQPYPLPPFSLPPTNETTIDVRILPLPIVGKGIGRGLTWTLDKRPAEQLRKGMSVRFCTDVQMSGLGRLSAIADLRRHWVTFLVSGADQPCNLRVPIPWASLGDLEGYTHQHHYFNLAKLPPPHPSFAHRPAFQNEDENPYEFDIEDEEIPSLSNRIANITNAQEGK</sequence>
<dbReference type="EMBL" id="JADCUA010000004">
    <property type="protein sequence ID" value="KAH9840761.1"/>
    <property type="molecule type" value="Genomic_DNA"/>
</dbReference>
<dbReference type="RefSeq" id="XP_047782227.1">
    <property type="nucleotide sequence ID" value="XM_047927077.1"/>
</dbReference>
<dbReference type="Proteomes" id="UP000814176">
    <property type="component" value="Unassembled WGS sequence"/>
</dbReference>
<comment type="caution">
    <text evidence="2">The sequence shown here is derived from an EMBL/GenBank/DDBJ whole genome shotgun (WGS) entry which is preliminary data.</text>
</comment>
<proteinExistence type="predicted"/>
<protein>
    <recommendedName>
        <fullName evidence="4">PilZ domain-containing protein</fullName>
    </recommendedName>
</protein>
<evidence type="ECO:0000256" key="1">
    <source>
        <dbReference type="SAM" id="MobiDB-lite"/>
    </source>
</evidence>
<accession>A0ABQ8KSG1</accession>
<evidence type="ECO:0000313" key="3">
    <source>
        <dbReference type="Proteomes" id="UP000814176"/>
    </source>
</evidence>
<keyword evidence="3" id="KW-1185">Reference proteome</keyword>
<dbReference type="GeneID" id="72007809"/>
<evidence type="ECO:0000313" key="2">
    <source>
        <dbReference type="EMBL" id="KAH9840761.1"/>
    </source>
</evidence>
<organism evidence="2 3">
    <name type="scientific">Rhodofomes roseus</name>
    <dbReference type="NCBI Taxonomy" id="34475"/>
    <lineage>
        <taxon>Eukaryota</taxon>
        <taxon>Fungi</taxon>
        <taxon>Dikarya</taxon>
        <taxon>Basidiomycota</taxon>
        <taxon>Agaricomycotina</taxon>
        <taxon>Agaricomycetes</taxon>
        <taxon>Polyporales</taxon>
        <taxon>Rhodofomes</taxon>
    </lineage>
</organism>
<evidence type="ECO:0008006" key="4">
    <source>
        <dbReference type="Google" id="ProtNLM"/>
    </source>
</evidence>
<feature type="compositionally biased region" description="Basic residues" evidence="1">
    <location>
        <begin position="1"/>
        <end position="11"/>
    </location>
</feature>
<reference evidence="2 3" key="1">
    <citation type="journal article" date="2021" name="Environ. Microbiol.">
        <title>Gene family expansions and transcriptome signatures uncover fungal adaptations to wood decay.</title>
        <authorList>
            <person name="Hage H."/>
            <person name="Miyauchi S."/>
            <person name="Viragh M."/>
            <person name="Drula E."/>
            <person name="Min B."/>
            <person name="Chaduli D."/>
            <person name="Navarro D."/>
            <person name="Favel A."/>
            <person name="Norest M."/>
            <person name="Lesage-Meessen L."/>
            <person name="Balint B."/>
            <person name="Merenyi Z."/>
            <person name="de Eugenio L."/>
            <person name="Morin E."/>
            <person name="Martinez A.T."/>
            <person name="Baldrian P."/>
            <person name="Stursova M."/>
            <person name="Martinez M.J."/>
            <person name="Novotny C."/>
            <person name="Magnuson J.K."/>
            <person name="Spatafora J.W."/>
            <person name="Maurice S."/>
            <person name="Pangilinan J."/>
            <person name="Andreopoulos W."/>
            <person name="LaButti K."/>
            <person name="Hundley H."/>
            <person name="Na H."/>
            <person name="Kuo A."/>
            <person name="Barry K."/>
            <person name="Lipzen A."/>
            <person name="Henrissat B."/>
            <person name="Riley R."/>
            <person name="Ahrendt S."/>
            <person name="Nagy L.G."/>
            <person name="Grigoriev I.V."/>
            <person name="Martin F."/>
            <person name="Rosso M.N."/>
        </authorList>
    </citation>
    <scope>NUCLEOTIDE SEQUENCE [LARGE SCALE GENOMIC DNA]</scope>
    <source>
        <strain evidence="2 3">CIRM-BRFM 1785</strain>
    </source>
</reference>